<dbReference type="EMBL" id="LT984814">
    <property type="protein sequence ID" value="SPD68904.1"/>
    <property type="molecule type" value="Genomic_DNA"/>
</dbReference>
<evidence type="ECO:0000313" key="8">
    <source>
        <dbReference type="EMBL" id="SPD68904.1"/>
    </source>
</evidence>
<dbReference type="GO" id="GO:0009424">
    <property type="term" value="C:bacterial-type flagellum hook"/>
    <property type="evidence" value="ECO:0007669"/>
    <property type="project" value="UniProtKB-UniRule"/>
</dbReference>
<gene>
    <name evidence="8" type="ORF">CBM2636_MP21754</name>
</gene>
<evidence type="ECO:0000256" key="2">
    <source>
        <dbReference type="ARBA" id="ARBA00011255"/>
    </source>
</evidence>
<keyword evidence="8" id="KW-0966">Cell projection</keyword>
<dbReference type="RefSeq" id="WP_115714043.1">
    <property type="nucleotide sequence ID" value="NZ_LT976876.1"/>
</dbReference>
<feature type="domain" description="Flagellar hook-associated protein 2 N-terminal" evidence="6">
    <location>
        <begin position="10"/>
        <end position="106"/>
    </location>
</feature>
<name>A0A375D3I5_9BURK</name>
<evidence type="ECO:0000256" key="4">
    <source>
        <dbReference type="ARBA" id="ARBA00023143"/>
    </source>
</evidence>
<geneLocation type="plasmid" evidence="9">
    <name>cbm2636_mp</name>
</geneLocation>
<sequence length="476" mass="48641">MAISSIGVGSGLELSTLLANLQAAEETKLDVITAKQKGVTTKLSAYGLVQGALASFQTAAAALGTASLYNSTKVTSSKTDVLTTTSDKTAAPGNYAVNVTQLAQAQSLASGGIVDSTGMLLGEATINIDFGTTNGAVFTQGTQPSAQIKINGTNNTLAGIRDAINAANAGVTASIVNDGGATPYHLVLTSNTTGESSSMRVTVGPNGAGDSSTIAGLLTYDPAGTKAMSEKVTPANAKLTVNGMNISSQTNVVKDAAQGLTLNLLSTGTSNIAVTTDTSAMTTAVQNFVNAYNTLQSTAAGVSDYDPETQTAGALLGDTALRSIQNQLRGVINTSQESTGPSSLTNLTQIGIGFKADGSMTLDTAKLEKALTSNRTGVAQLLSGTDGKSGYGNQISALTKSFTASKGVLTSATDGLNLQIKSLKTDYTTMSGQIDATIAQYRAQFQRLDAVMSQFNNTKSYLTQQFNAMNNSSNSK</sequence>
<keyword evidence="8" id="KW-0614">Plasmid</keyword>
<dbReference type="PANTHER" id="PTHR30288:SF0">
    <property type="entry name" value="FLAGELLAR HOOK-ASSOCIATED PROTEIN 2"/>
    <property type="match status" value="1"/>
</dbReference>
<dbReference type="Pfam" id="PF02465">
    <property type="entry name" value="FliD_N"/>
    <property type="match status" value="1"/>
</dbReference>
<evidence type="ECO:0000313" key="9">
    <source>
        <dbReference type="Proteomes" id="UP000254259"/>
    </source>
</evidence>
<dbReference type="GO" id="GO:0009421">
    <property type="term" value="C:bacterial-type flagellum filament cap"/>
    <property type="evidence" value="ECO:0007669"/>
    <property type="project" value="InterPro"/>
</dbReference>
<dbReference type="GO" id="GO:0007155">
    <property type="term" value="P:cell adhesion"/>
    <property type="evidence" value="ECO:0007669"/>
    <property type="project" value="InterPro"/>
</dbReference>
<comment type="subunit">
    <text evidence="2 5">Homopentamer.</text>
</comment>
<comment type="function">
    <text evidence="5">Required for morphogenesis and for the elongation of the flagellar filament by facilitating polymerization of the flagellin monomers at the tip of growing filament. Forms a capping structure, which prevents flagellin subunits (transported through the central channel of the flagellum) from leaking out without polymerization at the distal end.</text>
</comment>
<evidence type="ECO:0000259" key="7">
    <source>
        <dbReference type="Pfam" id="PF07195"/>
    </source>
</evidence>
<dbReference type="GO" id="GO:0005576">
    <property type="term" value="C:extracellular region"/>
    <property type="evidence" value="ECO:0007669"/>
    <property type="project" value="UniProtKB-SubCell"/>
</dbReference>
<dbReference type="InterPro" id="IPR010809">
    <property type="entry name" value="FliD_C"/>
</dbReference>
<protein>
    <recommendedName>
        <fullName evidence="5">Flagellar hook-associated protein 2</fullName>
        <shortName evidence="5">HAP2</shortName>
    </recommendedName>
    <alternativeName>
        <fullName evidence="5">Flagellar cap protein</fullName>
    </alternativeName>
</protein>
<organism evidence="8 9">
    <name type="scientific">Cupriavidus taiwanensis</name>
    <dbReference type="NCBI Taxonomy" id="164546"/>
    <lineage>
        <taxon>Bacteria</taxon>
        <taxon>Pseudomonadati</taxon>
        <taxon>Pseudomonadota</taxon>
        <taxon>Betaproteobacteria</taxon>
        <taxon>Burkholderiales</taxon>
        <taxon>Burkholderiaceae</taxon>
        <taxon>Cupriavidus</taxon>
    </lineage>
</organism>
<keyword evidence="3" id="KW-0175">Coiled coil</keyword>
<evidence type="ECO:0000256" key="1">
    <source>
        <dbReference type="ARBA" id="ARBA00009764"/>
    </source>
</evidence>
<dbReference type="PANTHER" id="PTHR30288">
    <property type="entry name" value="FLAGELLAR CAP/ASSEMBLY PROTEIN FLID"/>
    <property type="match status" value="1"/>
</dbReference>
<dbReference type="InterPro" id="IPR003481">
    <property type="entry name" value="FliD_N"/>
</dbReference>
<keyword evidence="8" id="KW-0282">Flagellum</keyword>
<proteinExistence type="inferred from homology"/>
<accession>A0A375D3I5</accession>
<dbReference type="GO" id="GO:0071973">
    <property type="term" value="P:bacterial-type flagellum-dependent cell motility"/>
    <property type="evidence" value="ECO:0007669"/>
    <property type="project" value="TreeGrafter"/>
</dbReference>
<comment type="similarity">
    <text evidence="1 5">Belongs to the FliD family.</text>
</comment>
<comment type="subcellular location">
    <subcellularLocation>
        <location evidence="5">Secreted</location>
    </subcellularLocation>
    <subcellularLocation>
        <location evidence="5">Bacterial flagellum</location>
    </subcellularLocation>
</comment>
<evidence type="ECO:0000259" key="6">
    <source>
        <dbReference type="Pfam" id="PF02465"/>
    </source>
</evidence>
<dbReference type="InterPro" id="IPR040026">
    <property type="entry name" value="FliD"/>
</dbReference>
<dbReference type="AlphaFoldDB" id="A0A375D3I5"/>
<evidence type="ECO:0000256" key="3">
    <source>
        <dbReference type="ARBA" id="ARBA00023054"/>
    </source>
</evidence>
<keyword evidence="5" id="KW-0964">Secreted</keyword>
<keyword evidence="4 5" id="KW-0975">Bacterial flagellum</keyword>
<evidence type="ECO:0000256" key="5">
    <source>
        <dbReference type="RuleBase" id="RU362066"/>
    </source>
</evidence>
<dbReference type="Proteomes" id="UP000254259">
    <property type="component" value="Plasmid CBM2636_mp"/>
</dbReference>
<dbReference type="Pfam" id="PF07195">
    <property type="entry name" value="FliD_C"/>
    <property type="match status" value="1"/>
</dbReference>
<feature type="domain" description="Flagellar hook-associated protein 2 C-terminal" evidence="7">
    <location>
        <begin position="235"/>
        <end position="457"/>
    </location>
</feature>
<keyword evidence="8" id="KW-0969">Cilium</keyword>
<reference evidence="8 9" key="1">
    <citation type="submission" date="2018-01" db="EMBL/GenBank/DDBJ databases">
        <authorList>
            <person name="Clerissi C."/>
        </authorList>
    </citation>
    <scope>NUCLEOTIDE SEQUENCE [LARGE SCALE GENOMIC DNA]</scope>
    <source>
        <strain evidence="8">Cupriavidus taiwanensis SWF 66322</strain>
        <plasmid evidence="9">cbm2636_mp</plasmid>
    </source>
</reference>